<dbReference type="RefSeq" id="XP_030850585.1">
    <property type="nucleotide sequence ID" value="XM_030994725.1"/>
</dbReference>
<dbReference type="PANTHER" id="PTHR22872:SF2">
    <property type="entry name" value="INHIBITOR OF BRUTON TYROSINE KINASE"/>
    <property type="match status" value="1"/>
</dbReference>
<evidence type="ECO:0000256" key="1">
    <source>
        <dbReference type="ARBA" id="ARBA00022737"/>
    </source>
</evidence>
<evidence type="ECO:0000313" key="7">
    <source>
        <dbReference type="Proteomes" id="UP000007110"/>
    </source>
</evidence>
<organism evidence="6 7">
    <name type="scientific">Strongylocentrotus purpuratus</name>
    <name type="common">Purple sea urchin</name>
    <dbReference type="NCBI Taxonomy" id="7668"/>
    <lineage>
        <taxon>Eukaryota</taxon>
        <taxon>Metazoa</taxon>
        <taxon>Echinodermata</taxon>
        <taxon>Eleutherozoa</taxon>
        <taxon>Echinozoa</taxon>
        <taxon>Echinoidea</taxon>
        <taxon>Euechinoidea</taxon>
        <taxon>Echinacea</taxon>
        <taxon>Camarodonta</taxon>
        <taxon>Echinidea</taxon>
        <taxon>Strongylocentrotidae</taxon>
        <taxon>Strongylocentrotus</taxon>
    </lineage>
</organism>
<feature type="compositionally biased region" description="Basic residues" evidence="4">
    <location>
        <begin position="706"/>
        <end position="715"/>
    </location>
</feature>
<dbReference type="InParanoid" id="A0A7M7PI13"/>
<dbReference type="FunFam" id="2.130.10.30:FF:000011">
    <property type="entry name" value="inhibitor of Bruton tyrosine kinase isoform X2"/>
    <property type="match status" value="1"/>
</dbReference>
<feature type="repeat" description="RCC1" evidence="3">
    <location>
        <begin position="198"/>
        <end position="248"/>
    </location>
</feature>
<reference evidence="6" key="2">
    <citation type="submission" date="2021-01" db="UniProtKB">
        <authorList>
            <consortium name="EnsemblMetazoa"/>
        </authorList>
    </citation>
    <scope>IDENTIFICATION</scope>
</reference>
<dbReference type="PROSITE" id="PS50088">
    <property type="entry name" value="ANK_REPEAT"/>
    <property type="match status" value="2"/>
</dbReference>
<feature type="compositionally biased region" description="Low complexity" evidence="4">
    <location>
        <begin position="979"/>
        <end position="992"/>
    </location>
</feature>
<dbReference type="Gene3D" id="3.30.710.10">
    <property type="entry name" value="Potassium Channel Kv1.1, Chain A"/>
    <property type="match status" value="2"/>
</dbReference>
<dbReference type="PROSITE" id="PS50297">
    <property type="entry name" value="ANK_REP_REGION"/>
    <property type="match status" value="1"/>
</dbReference>
<dbReference type="InterPro" id="IPR000408">
    <property type="entry name" value="Reg_chr_condens"/>
</dbReference>
<dbReference type="GO" id="GO:0051209">
    <property type="term" value="P:release of sequestered calcium ion into cytosol"/>
    <property type="evidence" value="ECO:0000318"/>
    <property type="project" value="GO_Central"/>
</dbReference>
<feature type="compositionally biased region" description="Polar residues" evidence="4">
    <location>
        <begin position="1188"/>
        <end position="1204"/>
    </location>
</feature>
<dbReference type="Gene3D" id="2.130.10.30">
    <property type="entry name" value="Regulator of chromosome condensation 1/beta-lactamase-inhibitor protein II"/>
    <property type="match status" value="1"/>
</dbReference>
<dbReference type="KEGG" id="spu:100888923"/>
<feature type="domain" description="BTB" evidence="5">
    <location>
        <begin position="784"/>
        <end position="844"/>
    </location>
</feature>
<feature type="compositionally biased region" description="Basic and acidic residues" evidence="4">
    <location>
        <begin position="694"/>
        <end position="705"/>
    </location>
</feature>
<evidence type="ECO:0000256" key="2">
    <source>
        <dbReference type="PROSITE-ProRule" id="PRU00023"/>
    </source>
</evidence>
<accession>A0A7M7PI13</accession>
<dbReference type="SUPFAM" id="SSF50985">
    <property type="entry name" value="RCC1/BLIP-II"/>
    <property type="match status" value="1"/>
</dbReference>
<feature type="repeat" description="RCC1" evidence="3">
    <location>
        <begin position="144"/>
        <end position="197"/>
    </location>
</feature>
<dbReference type="Proteomes" id="UP000007110">
    <property type="component" value="Unassembled WGS sequence"/>
</dbReference>
<dbReference type="Pfam" id="PF12796">
    <property type="entry name" value="Ank_2"/>
    <property type="match status" value="1"/>
</dbReference>
<dbReference type="Pfam" id="PF00415">
    <property type="entry name" value="RCC1"/>
    <property type="match status" value="3"/>
</dbReference>
<dbReference type="InterPro" id="IPR011333">
    <property type="entry name" value="SKP1/BTB/POZ_sf"/>
</dbReference>
<dbReference type="PROSITE" id="PS50097">
    <property type="entry name" value="BTB"/>
    <property type="match status" value="2"/>
</dbReference>
<dbReference type="Pfam" id="PF00651">
    <property type="entry name" value="BTB"/>
    <property type="match status" value="2"/>
</dbReference>
<feature type="region of interest" description="Disordered" evidence="4">
    <location>
        <begin position="653"/>
        <end position="732"/>
    </location>
</feature>
<feature type="region of interest" description="Disordered" evidence="4">
    <location>
        <begin position="960"/>
        <end position="1106"/>
    </location>
</feature>
<feature type="repeat" description="RCC1" evidence="3">
    <location>
        <begin position="249"/>
        <end position="303"/>
    </location>
</feature>
<feature type="compositionally biased region" description="Polar residues" evidence="4">
    <location>
        <begin position="1243"/>
        <end position="1253"/>
    </location>
</feature>
<dbReference type="InterPro" id="IPR051625">
    <property type="entry name" value="Signaling_Regulatory_Domain"/>
</dbReference>
<feature type="repeat" description="ANK" evidence="2">
    <location>
        <begin position="53"/>
        <end position="85"/>
    </location>
</feature>
<dbReference type="InterPro" id="IPR000210">
    <property type="entry name" value="BTB/POZ_dom"/>
</dbReference>
<evidence type="ECO:0000313" key="6">
    <source>
        <dbReference type="EnsemblMetazoa" id="XP_030850584"/>
    </source>
</evidence>
<dbReference type="GeneID" id="100888923"/>
<dbReference type="InterPro" id="IPR009091">
    <property type="entry name" value="RCC1/BLIP-II"/>
</dbReference>
<dbReference type="EnsemblMetazoa" id="XM_030994724">
    <property type="protein sequence ID" value="XP_030850584"/>
    <property type="gene ID" value="LOC100888923"/>
</dbReference>
<name>A0A7M7PI13_STRPU</name>
<evidence type="ECO:0000256" key="3">
    <source>
        <dbReference type="PROSITE-ProRule" id="PRU00235"/>
    </source>
</evidence>
<feature type="domain" description="BTB" evidence="5">
    <location>
        <begin position="557"/>
        <end position="644"/>
    </location>
</feature>
<evidence type="ECO:0000256" key="4">
    <source>
        <dbReference type="SAM" id="MobiDB-lite"/>
    </source>
</evidence>
<feature type="compositionally biased region" description="Basic residues" evidence="4">
    <location>
        <begin position="1001"/>
        <end position="1013"/>
    </location>
</feature>
<feature type="compositionally biased region" description="Polar residues" evidence="4">
    <location>
        <begin position="1142"/>
        <end position="1171"/>
    </location>
</feature>
<dbReference type="EnsemblMetazoa" id="XM_030994725">
    <property type="protein sequence ID" value="XP_030850585"/>
    <property type="gene ID" value="LOC100888923"/>
</dbReference>
<dbReference type="InterPro" id="IPR036770">
    <property type="entry name" value="Ankyrin_rpt-contain_sf"/>
</dbReference>
<dbReference type="FunCoup" id="A0A7M7PI13">
    <property type="interactions" value="595"/>
</dbReference>
<dbReference type="PANTHER" id="PTHR22872">
    <property type="entry name" value="BTK-BINDING PROTEIN-RELATED"/>
    <property type="match status" value="1"/>
</dbReference>
<sequence length="1476" mass="162633">MMEPLLGWECTPRCRSQEHGRDMAAVITCGTTHQIKTYILSHCLNPFFVSDFNGRNLLHVAASCGKVEIVEWLLAKGADCRVRDKESGWTPLHRSLFFGQISCAISLIRHGASLKRYDKDELTPMELLMKDKPAYVTFDPVDPTQAYSWGTNSNFNLGHGRQRSRDQPELVDSLAAGNHSIKQVVMCKFHTLFLTHQGRVLACGHGQGGRLGLGDETTCLRPQLLKSLGARCKMMAGARDHSVFLMDSGNVMSCGENAYLQLGHSTIGQKCLLPKTLASKTLKNKEIRGIAAGRFHTVVYTREAVFTLGLNAGQLGHNKGEKCIGSLHQVTSLSHPNIIIKDVVTSDAATVCLTKDGDIYVLQEYQCRKVASNHLSVKQLAVIGGCLNAELAENVLEKQGGEELHLLALHSNGKVSSWSRSDNSWRRCVWTHRRQLSVAQIAFNEQNMVFVTSEGEGFRAKFISAKKNAADIPSKPAIDKGSKESKDGRSEQLVSVERLPVIHRATGVACDPNGTNFVVLQSDPRTSLTELPEMSVSEMGSHFKQLMVEADSMDMIHDVLIKIDNHRLAAHKYILAYGSEYFSKIFTDPDEPSSSENNGKISNKPEVLIDDEGTAIVDLTDIIDYDIFHILVQYLYTGTCDAFRPDFELRINPSKQHGSADQRSIECDPASEETYGREELTINERNRHQSAHSVYREHGKGGEGKKKGKKGRKKGKGEPSDHPKAEKRKPLSAVRLVAEEAKKFGIKSLAKRLDNVKFVDGKLINFGPALFLLSFNPSSLRHLSDVVLMSEEGTLFPCHKCVLSARLDYFQNMLGSCWMEASTEEPLKMAMPAAILDLLLDYLYMDQAPKLDGCQDLEILCNTLAIADQLFVTRLKDICEITLVDLVTLRNVAELLQFASMYQALQLKASCHQYICLNLACLVESGSLEPLDEHVLEELSAAYKETLPYSRFIKPSMNAPDISHIDPYPPEEAASHQDPSSSSAQPKSSNPSLKDFEALARKAKARRKGRRHTSSTGKHTSVSVSESCDDPSVVQGSKHDDPSIVQGSKPDEPSQSDSCSEALQDVFVSSPARVVSLNPEDQIAISSTSEDHAGNEAMNPMSPDKVMTAENIDGMYVLERKHKREDGLNYMDTNRKERKKAGQTTPFKLTVQTGDQECQGENNGPSGSSRIWSWASPKSPITGLRDIMQSQSGINKPQASSYPGPTSPPAQIARAPLVAATSPLPISPTQRPQHTAARGHTPLSPTQRPQQPSVRGHTPLGKKSQKQRKKEMQAALIGGGVDEKRTGGGDGTDGQVVGDHNPVTCPWANVAPRQPSQVSFRELQAQDEDVESIWDPVPSSSPDKKTFSASRKISFGLATPSSSSQRLQDPEITSTSGPASPESPKEIINPWQRSGAVSPPTPSVKFSDIIRAESEQKHFLDRAKNKTLAQIQIEERAIEELYNLHRGAHKPDEYITVGRVQHVVATPLWKKKSEDR</sequence>
<feature type="region of interest" description="Disordered" evidence="4">
    <location>
        <begin position="1127"/>
        <end position="1403"/>
    </location>
</feature>
<protein>
    <recommendedName>
        <fullName evidence="5">BTB domain-containing protein</fullName>
    </recommendedName>
</protein>
<dbReference type="InterPro" id="IPR002110">
    <property type="entry name" value="Ankyrin_rpt"/>
</dbReference>
<reference evidence="7" key="1">
    <citation type="submission" date="2015-02" db="EMBL/GenBank/DDBJ databases">
        <title>Genome sequencing for Strongylocentrotus purpuratus.</title>
        <authorList>
            <person name="Murali S."/>
            <person name="Liu Y."/>
            <person name="Vee V."/>
            <person name="English A."/>
            <person name="Wang M."/>
            <person name="Skinner E."/>
            <person name="Han Y."/>
            <person name="Muzny D.M."/>
            <person name="Worley K.C."/>
            <person name="Gibbs R.A."/>
        </authorList>
    </citation>
    <scope>NUCLEOTIDE SEQUENCE</scope>
</reference>
<dbReference type="SUPFAM" id="SSF48403">
    <property type="entry name" value="Ankyrin repeat"/>
    <property type="match status" value="1"/>
</dbReference>
<dbReference type="SMART" id="SM00225">
    <property type="entry name" value="BTB"/>
    <property type="match status" value="2"/>
</dbReference>
<dbReference type="Gene3D" id="1.25.40.20">
    <property type="entry name" value="Ankyrin repeat-containing domain"/>
    <property type="match status" value="1"/>
</dbReference>
<feature type="compositionally biased region" description="Polar residues" evidence="4">
    <location>
        <begin position="1014"/>
        <end position="1026"/>
    </location>
</feature>
<dbReference type="OMA" id="CGINTDH"/>
<dbReference type="CTD" id="25998"/>
<keyword evidence="7" id="KW-1185">Reference proteome</keyword>
<dbReference type="PROSITE" id="PS50012">
    <property type="entry name" value="RCC1_3"/>
    <property type="match status" value="3"/>
</dbReference>
<dbReference type="SUPFAM" id="SSF54695">
    <property type="entry name" value="POZ domain"/>
    <property type="match status" value="2"/>
</dbReference>
<feature type="compositionally biased region" description="Polar residues" evidence="4">
    <location>
        <begin position="1359"/>
        <end position="1378"/>
    </location>
</feature>
<keyword evidence="1" id="KW-0677">Repeat</keyword>
<dbReference type="SMART" id="SM00248">
    <property type="entry name" value="ANK"/>
    <property type="match status" value="2"/>
</dbReference>
<dbReference type="RefSeq" id="XP_030850584.1">
    <property type="nucleotide sequence ID" value="XM_030994724.1"/>
</dbReference>
<feature type="compositionally biased region" description="Basic and acidic residues" evidence="4">
    <location>
        <begin position="674"/>
        <end position="687"/>
    </location>
</feature>
<dbReference type="CDD" id="cd18500">
    <property type="entry name" value="BACK_IBtk"/>
    <property type="match status" value="1"/>
</dbReference>
<proteinExistence type="predicted"/>
<evidence type="ECO:0000259" key="5">
    <source>
        <dbReference type="PROSITE" id="PS50097"/>
    </source>
</evidence>
<dbReference type="OrthoDB" id="1893551at2759"/>
<keyword evidence="2" id="KW-0040">ANK repeat</keyword>
<feature type="repeat" description="ANK" evidence="2">
    <location>
        <begin position="87"/>
        <end position="119"/>
    </location>
</feature>